<dbReference type="PANTHER" id="PTHR35807">
    <property type="entry name" value="TRANSCRIPTIONAL REGULATOR REDD-RELATED"/>
    <property type="match status" value="1"/>
</dbReference>
<dbReference type="PRINTS" id="PR00364">
    <property type="entry name" value="DISEASERSIST"/>
</dbReference>
<keyword evidence="4" id="KW-0804">Transcription</keyword>
<keyword evidence="3 6" id="KW-0238">DNA-binding</keyword>
<dbReference type="SUPFAM" id="SSF48452">
    <property type="entry name" value="TPR-like"/>
    <property type="match status" value="3"/>
</dbReference>
<dbReference type="Pfam" id="PF13374">
    <property type="entry name" value="TPR_10"/>
    <property type="match status" value="1"/>
</dbReference>
<keyword evidence="2" id="KW-0805">Transcription regulation</keyword>
<dbReference type="InterPro" id="IPR019734">
    <property type="entry name" value="TPR_rpt"/>
</dbReference>
<dbReference type="Pfam" id="PF03704">
    <property type="entry name" value="BTAD"/>
    <property type="match status" value="1"/>
</dbReference>
<evidence type="ECO:0000256" key="5">
    <source>
        <dbReference type="PROSITE-ProRule" id="PRU00339"/>
    </source>
</evidence>
<dbReference type="SMART" id="SM00862">
    <property type="entry name" value="Trans_reg_C"/>
    <property type="match status" value="1"/>
</dbReference>
<dbReference type="InterPro" id="IPR051677">
    <property type="entry name" value="AfsR-DnrI-RedD_regulator"/>
</dbReference>
<dbReference type="Pfam" id="PF13424">
    <property type="entry name" value="TPR_12"/>
    <property type="match status" value="1"/>
</dbReference>
<name>A0ABV5IU58_9ACTN</name>
<evidence type="ECO:0000256" key="6">
    <source>
        <dbReference type="PROSITE-ProRule" id="PRU01091"/>
    </source>
</evidence>
<dbReference type="PROSITE" id="PS50005">
    <property type="entry name" value="TPR"/>
    <property type="match status" value="1"/>
</dbReference>
<dbReference type="Pfam" id="PF00486">
    <property type="entry name" value="Trans_reg_C"/>
    <property type="match status" value="1"/>
</dbReference>
<dbReference type="InterPro" id="IPR011990">
    <property type="entry name" value="TPR-like_helical_dom_sf"/>
</dbReference>
<feature type="DNA-binding region" description="OmpR/PhoB-type" evidence="6">
    <location>
        <begin position="1"/>
        <end position="96"/>
    </location>
</feature>
<dbReference type="Proteomes" id="UP001589647">
    <property type="component" value="Unassembled WGS sequence"/>
</dbReference>
<dbReference type="RefSeq" id="WP_189653680.1">
    <property type="nucleotide sequence ID" value="NZ_BMRC01000046.1"/>
</dbReference>
<evidence type="ECO:0000256" key="2">
    <source>
        <dbReference type="ARBA" id="ARBA00023015"/>
    </source>
</evidence>
<keyword evidence="9" id="KW-1185">Reference proteome</keyword>
<dbReference type="InterPro" id="IPR016032">
    <property type="entry name" value="Sig_transdc_resp-reg_C-effctor"/>
</dbReference>
<gene>
    <name evidence="8" type="ORF">ACFFV7_40070</name>
</gene>
<proteinExistence type="inferred from homology"/>
<evidence type="ECO:0000313" key="8">
    <source>
        <dbReference type="EMBL" id="MFB9207440.1"/>
    </source>
</evidence>
<comment type="similarity">
    <text evidence="1">Belongs to the AfsR/DnrI/RedD regulatory family.</text>
</comment>
<evidence type="ECO:0000256" key="1">
    <source>
        <dbReference type="ARBA" id="ARBA00005820"/>
    </source>
</evidence>
<keyword evidence="5" id="KW-0802">TPR repeat</keyword>
<dbReference type="Gene3D" id="3.40.50.300">
    <property type="entry name" value="P-loop containing nucleotide triphosphate hydrolases"/>
    <property type="match status" value="1"/>
</dbReference>
<dbReference type="SMART" id="SM00028">
    <property type="entry name" value="TPR"/>
    <property type="match status" value="5"/>
</dbReference>
<dbReference type="SUPFAM" id="SSF52540">
    <property type="entry name" value="P-loop containing nucleoside triphosphate hydrolases"/>
    <property type="match status" value="1"/>
</dbReference>
<dbReference type="PROSITE" id="PS51755">
    <property type="entry name" value="OMPR_PHOB"/>
    <property type="match status" value="1"/>
</dbReference>
<dbReference type="InterPro" id="IPR001867">
    <property type="entry name" value="OmpR/PhoB-type_DNA-bd"/>
</dbReference>
<evidence type="ECO:0000256" key="3">
    <source>
        <dbReference type="ARBA" id="ARBA00023125"/>
    </source>
</evidence>
<protein>
    <submittedName>
        <fullName evidence="8">BTAD domain-containing putative transcriptional regulator</fullName>
    </submittedName>
</protein>
<dbReference type="PANTHER" id="PTHR35807:SF1">
    <property type="entry name" value="TRANSCRIPTIONAL REGULATOR REDD"/>
    <property type="match status" value="1"/>
</dbReference>
<dbReference type="InterPro" id="IPR027417">
    <property type="entry name" value="P-loop_NTPase"/>
</dbReference>
<accession>A0ABV5IU58</accession>
<evidence type="ECO:0000256" key="4">
    <source>
        <dbReference type="ARBA" id="ARBA00023163"/>
    </source>
</evidence>
<comment type="caution">
    <text evidence="8">The sequence shown here is derived from an EMBL/GenBank/DDBJ whole genome shotgun (WGS) entry which is preliminary data.</text>
</comment>
<dbReference type="SMART" id="SM01043">
    <property type="entry name" value="BTAD"/>
    <property type="match status" value="1"/>
</dbReference>
<feature type="repeat" description="TPR" evidence="5">
    <location>
        <begin position="799"/>
        <end position="832"/>
    </location>
</feature>
<dbReference type="Gene3D" id="1.10.10.10">
    <property type="entry name" value="Winged helix-like DNA-binding domain superfamily/Winged helix DNA-binding domain"/>
    <property type="match status" value="1"/>
</dbReference>
<evidence type="ECO:0000259" key="7">
    <source>
        <dbReference type="PROSITE" id="PS51755"/>
    </source>
</evidence>
<dbReference type="Gene3D" id="1.25.40.10">
    <property type="entry name" value="Tetratricopeptide repeat domain"/>
    <property type="match status" value="2"/>
</dbReference>
<sequence length="926" mass="99916">MATAWFGMLGPMDVRVGGRRVALHGPRQERTLAALLLDADRVVTVDQLVDVVWEEPPASARRQIQDLVTRLRRTLVDAGAAPGLITTQRAGYLLHPGERGLDARTFESLTAAARQTARADTAAAVAGYREALSLWRGPFLAGIRGRAFEGAARIWQERRLAAVEECLALELSTGRHHEVTAEALELVEQHPYRESLVELLMRALHGTGRLADALDAYRALQKRLADELGLDPGADLRRLHDTLLRSQTEAVPVAHPAGHVAAMLPPGVYGFAGRAAELARLDSLLAAAGEQPAGVVIAAVTGTAGVGKTALAVHWAHRVRDRFPDGQLYVNLRGFDQRGRPTSPVEAMRVLVDALGVPANRVPATPEAWTGLYRSLLAGRRMLIVLDNARDAEQVRPLLPGAPGCLVLVTSRDQLSGLIAAEGAHPVRLDLLSVPEARELLARRLGGERVAAEPDATAEIIARCARLPLALAVIAARAAVHPGFPLAAIAGELPAAHDNLDAFDADGPGTQLRCVFSWSHQGLSAEAGRLFRLLGLHPGPDLSLPAAGSLAGLPVALARPLLAELCRAHLLTQHAPGRYTFHDLLRAHAVELVQALAPEPERRAATRRLLDHYLYAAHAAALLLNPVRDPISPAPPGDGTVREEAVDDRAALAWFTAECAVLVAAVSHAADQGFDTHAWQLGWALADFLNRRGMRHEHLAVQTTALAAARRGGDRLGQAYTHVNLGWANTAADRFEEARGHFLLALDLYADLGESTGLARVHGNLSTMFGWKGHHQDALGHAVQALTLYRAAGHLTGQARALNAVGWFHAQLGDQEQALDHCRQALDLHQRLDDRLGQANSCDSLGYACHRLGRHEEAVSWYERAVELFRDAGDRYHQADTLTRLGDTLDEAALPDAAARAWRQALVLLEELEHPSAAQLRTRLPA</sequence>
<dbReference type="SUPFAM" id="SSF46894">
    <property type="entry name" value="C-terminal effector domain of the bipartite response regulators"/>
    <property type="match status" value="1"/>
</dbReference>
<dbReference type="EMBL" id="JBHMEI010000053">
    <property type="protein sequence ID" value="MFB9207440.1"/>
    <property type="molecule type" value="Genomic_DNA"/>
</dbReference>
<feature type="domain" description="OmpR/PhoB-type" evidence="7">
    <location>
        <begin position="1"/>
        <end position="96"/>
    </location>
</feature>
<dbReference type="CDD" id="cd15831">
    <property type="entry name" value="BTAD"/>
    <property type="match status" value="1"/>
</dbReference>
<reference evidence="8 9" key="1">
    <citation type="submission" date="2024-09" db="EMBL/GenBank/DDBJ databases">
        <authorList>
            <person name="Sun Q."/>
            <person name="Mori K."/>
        </authorList>
    </citation>
    <scope>NUCLEOTIDE SEQUENCE [LARGE SCALE GENOMIC DNA]</scope>
    <source>
        <strain evidence="8 9">CCM 3426</strain>
    </source>
</reference>
<organism evidence="8 9">
    <name type="scientific">Nonomuraea spiralis</name>
    <dbReference type="NCBI Taxonomy" id="46182"/>
    <lineage>
        <taxon>Bacteria</taxon>
        <taxon>Bacillati</taxon>
        <taxon>Actinomycetota</taxon>
        <taxon>Actinomycetes</taxon>
        <taxon>Streptosporangiales</taxon>
        <taxon>Streptosporangiaceae</taxon>
        <taxon>Nonomuraea</taxon>
    </lineage>
</organism>
<dbReference type="InterPro" id="IPR036388">
    <property type="entry name" value="WH-like_DNA-bd_sf"/>
</dbReference>
<dbReference type="CDD" id="cd00383">
    <property type="entry name" value="trans_reg_C"/>
    <property type="match status" value="1"/>
</dbReference>
<dbReference type="InterPro" id="IPR005158">
    <property type="entry name" value="BTAD"/>
</dbReference>
<evidence type="ECO:0000313" key="9">
    <source>
        <dbReference type="Proteomes" id="UP001589647"/>
    </source>
</evidence>